<dbReference type="CDD" id="cd02252">
    <property type="entry name" value="nylC_like"/>
    <property type="match status" value="1"/>
</dbReference>
<dbReference type="eggNOG" id="COG3191">
    <property type="taxonomic scope" value="Bacteria"/>
</dbReference>
<dbReference type="OrthoDB" id="9808347at2"/>
<sequence>MAKPGARNTITDVPGFKVGQTEDAKVRTGVSVIVPDAPAIAAVAVSGGGPGTRETDLLSAGMLVDGIDAICLSGGSAFGLAAADGVASGLKQEGRGFALVPLTGVPRTPIVPAAILYDLANGGDKSWGDVSPYAALGLEAYRARGLGVELGQAGAGFGAKAGAFAGGTGSASIVTHDGITVGALAGVNCFGSVFMPGTDAYWAWPYEIDGEFGGKRPPEDYAADAEDWGAAKANPALGQNTTIACIATDVALTASEAKRVAQMALSGFSRAIRPVFAPFDGDALFVMSSAKVESGEERAILVARIGELAASTLSRAIARGVYEANR</sequence>
<evidence type="ECO:0000256" key="1">
    <source>
        <dbReference type="ARBA" id="ARBA00007068"/>
    </source>
</evidence>
<evidence type="ECO:0000313" key="6">
    <source>
        <dbReference type="Proteomes" id="UP000259173"/>
    </source>
</evidence>
<gene>
    <name evidence="2" type="ORF">DCG65_13465</name>
    <name evidence="3" type="ORF">DD728_11625</name>
    <name evidence="4" type="ORF">HY36_08815</name>
</gene>
<dbReference type="Gene3D" id="3.60.70.12">
    <property type="entry name" value="L-amino peptidase D-ALA esterase/amidase"/>
    <property type="match status" value="1"/>
</dbReference>
<dbReference type="STRING" id="1280948.HY36_08815"/>
<reference evidence="4 5" key="1">
    <citation type="journal article" date="2014" name="Antonie Van Leeuwenhoek">
        <title>Hyphomonas beringensis sp. nov. and Hyphomonas chukchiensis sp. nov., isolated from surface seawater of the Bering Sea and Chukchi Sea.</title>
        <authorList>
            <person name="Li C."/>
            <person name="Lai Q."/>
            <person name="Li G."/>
            <person name="Dong C."/>
            <person name="Wang J."/>
            <person name="Liao Y."/>
            <person name="Shao Z."/>
        </authorList>
    </citation>
    <scope>NUCLEOTIDE SEQUENCE [LARGE SCALE GENOMIC DNA]</scope>
    <source>
        <strain evidence="4 5">22II1-22F38</strain>
    </source>
</reference>
<dbReference type="Pfam" id="PF03576">
    <property type="entry name" value="Peptidase_S58"/>
    <property type="match status" value="1"/>
</dbReference>
<dbReference type="EMBL" id="AWFH01000056">
    <property type="protein sequence ID" value="KCZ58471.1"/>
    <property type="molecule type" value="Genomic_DNA"/>
</dbReference>
<dbReference type="PANTHER" id="PTHR36512:SF3">
    <property type="entry name" value="BLR5678 PROTEIN"/>
    <property type="match status" value="1"/>
</dbReference>
<comment type="caution">
    <text evidence="4">The sequence shown here is derived from an EMBL/GenBank/DDBJ whole genome shotgun (WGS) entry which is preliminary data.</text>
</comment>
<evidence type="ECO:0000313" key="4">
    <source>
        <dbReference type="EMBL" id="KCZ58471.1"/>
    </source>
</evidence>
<dbReference type="PANTHER" id="PTHR36512">
    <property type="entry name" value="D-AMINOPEPTIDASE"/>
    <property type="match status" value="1"/>
</dbReference>
<dbReference type="Proteomes" id="UP000024547">
    <property type="component" value="Unassembled WGS sequence"/>
</dbReference>
<evidence type="ECO:0000313" key="2">
    <source>
        <dbReference type="EMBL" id="HAE95559.1"/>
    </source>
</evidence>
<accession>A0A059DX15</accession>
<keyword evidence="5" id="KW-1185">Reference proteome</keyword>
<proteinExistence type="inferred from homology"/>
<dbReference type="InterPro" id="IPR016117">
    <property type="entry name" value="ArgJ-like_dom_sf"/>
</dbReference>
<evidence type="ECO:0000313" key="7">
    <source>
        <dbReference type="Proteomes" id="UP000263957"/>
    </source>
</evidence>
<dbReference type="GO" id="GO:0004177">
    <property type="term" value="F:aminopeptidase activity"/>
    <property type="evidence" value="ECO:0007669"/>
    <property type="project" value="TreeGrafter"/>
</dbReference>
<evidence type="ECO:0000313" key="5">
    <source>
        <dbReference type="Proteomes" id="UP000024547"/>
    </source>
</evidence>
<evidence type="ECO:0000313" key="3">
    <source>
        <dbReference type="EMBL" id="HBQ49508.1"/>
    </source>
</evidence>
<dbReference type="PATRIC" id="fig|1280948.3.peg.2885"/>
<dbReference type="Proteomes" id="UP000263957">
    <property type="component" value="Unassembled WGS sequence"/>
</dbReference>
<protein>
    <submittedName>
        <fullName evidence="2">Peptidase S58 family protein</fullName>
    </submittedName>
</protein>
<dbReference type="EMBL" id="DOGS01000232">
    <property type="protein sequence ID" value="HBQ49508.1"/>
    <property type="molecule type" value="Genomic_DNA"/>
</dbReference>
<dbReference type="AlphaFoldDB" id="A0A059DX15"/>
<organism evidence="4 5">
    <name type="scientific">Hyphomonas atlantica</name>
    <dbReference type="NCBI Taxonomy" id="1280948"/>
    <lineage>
        <taxon>Bacteria</taxon>
        <taxon>Pseudomonadati</taxon>
        <taxon>Pseudomonadota</taxon>
        <taxon>Alphaproteobacteria</taxon>
        <taxon>Hyphomonadales</taxon>
        <taxon>Hyphomonadaceae</taxon>
        <taxon>Hyphomonas</taxon>
    </lineage>
</organism>
<dbReference type="InterPro" id="IPR005321">
    <property type="entry name" value="Peptidase_S58_DmpA"/>
</dbReference>
<dbReference type="SUPFAM" id="SSF56266">
    <property type="entry name" value="DmpA/ArgJ-like"/>
    <property type="match status" value="1"/>
</dbReference>
<dbReference type="EMBL" id="DMBR01000406">
    <property type="protein sequence ID" value="HAE95559.1"/>
    <property type="molecule type" value="Genomic_DNA"/>
</dbReference>
<reference evidence="6 7" key="2">
    <citation type="journal article" date="2018" name="Nat. Biotechnol.">
        <title>A standardized bacterial taxonomy based on genome phylogeny substantially revises the tree of life.</title>
        <authorList>
            <person name="Parks D.H."/>
            <person name="Chuvochina M."/>
            <person name="Waite D.W."/>
            <person name="Rinke C."/>
            <person name="Skarshewski A."/>
            <person name="Chaumeil P.A."/>
            <person name="Hugenholtz P."/>
        </authorList>
    </citation>
    <scope>NUCLEOTIDE SEQUENCE [LARGE SCALE GENOMIC DNA]</scope>
    <source>
        <strain evidence="3">UBA10378</strain>
        <strain evidence="2">UBA8557</strain>
    </source>
</reference>
<name>A0A059DX15_9PROT</name>
<comment type="similarity">
    <text evidence="1">Belongs to the peptidase S58 family.</text>
</comment>
<dbReference type="Proteomes" id="UP000259173">
    <property type="component" value="Unassembled WGS sequence"/>
</dbReference>